<dbReference type="InterPro" id="IPR013320">
    <property type="entry name" value="ConA-like_dom_sf"/>
</dbReference>
<dbReference type="InParanoid" id="A0A6I9QQB2"/>
<feature type="active site" description="Proton donor" evidence="5">
    <location>
        <position position="129"/>
    </location>
</feature>
<protein>
    <recommendedName>
        <fullName evidence="6">Xyloglucan endotransglucosylase/hydrolase</fullName>
        <ecNumber evidence="6">2.4.1.207</ecNumber>
    </recommendedName>
</protein>
<dbReference type="GO" id="GO:0042546">
    <property type="term" value="P:cell wall biogenesis"/>
    <property type="evidence" value="ECO:0007669"/>
    <property type="project" value="InterPro"/>
</dbReference>
<dbReference type="SUPFAM" id="SSF49899">
    <property type="entry name" value="Concanavalin A-like lectins/glucanases"/>
    <property type="match status" value="1"/>
</dbReference>
<keyword evidence="2 6" id="KW-0378">Hydrolase</keyword>
<gene>
    <name evidence="9" type="primary">LOC105039200</name>
</gene>
<evidence type="ECO:0000256" key="2">
    <source>
        <dbReference type="ARBA" id="ARBA00022801"/>
    </source>
</evidence>
<dbReference type="CDD" id="cd02176">
    <property type="entry name" value="GH16_XET"/>
    <property type="match status" value="1"/>
</dbReference>
<proteinExistence type="inferred from homology"/>
<keyword evidence="8" id="KW-1185">Reference proteome</keyword>
<dbReference type="RefSeq" id="XP_010913577.1">
    <property type="nucleotide sequence ID" value="XM_010915275.3"/>
</dbReference>
<dbReference type="InterPro" id="IPR016455">
    <property type="entry name" value="XTH"/>
</dbReference>
<dbReference type="EC" id="2.4.1.207" evidence="6"/>
<evidence type="ECO:0000259" key="7">
    <source>
        <dbReference type="PROSITE" id="PS51762"/>
    </source>
</evidence>
<evidence type="ECO:0000256" key="1">
    <source>
        <dbReference type="ARBA" id="ARBA00022679"/>
    </source>
</evidence>
<dbReference type="GO" id="GO:0048046">
    <property type="term" value="C:apoplast"/>
    <property type="evidence" value="ECO:0007669"/>
    <property type="project" value="UniProtKB-SubCell"/>
</dbReference>
<comment type="function">
    <text evidence="6">Catalyzes xyloglucan endohydrolysis (XEH) and/or endotransglycosylation (XET). Cleaves and religates xyloglucan polymers, an essential constituent of the primary cell wall, and thereby participates in cell wall construction of growing tissues.</text>
</comment>
<dbReference type="PIRSF" id="PIRSF005604">
    <property type="entry name" value="XET"/>
    <property type="match status" value="1"/>
</dbReference>
<feature type="signal peptide" evidence="6">
    <location>
        <begin position="1"/>
        <end position="25"/>
    </location>
</feature>
<dbReference type="GO" id="GO:0071555">
    <property type="term" value="P:cell wall organization"/>
    <property type="evidence" value="ECO:0007669"/>
    <property type="project" value="UniProtKB-KW"/>
</dbReference>
<evidence type="ECO:0000313" key="8">
    <source>
        <dbReference type="Proteomes" id="UP000504607"/>
    </source>
</evidence>
<dbReference type="KEGG" id="egu:105039200"/>
<dbReference type="PROSITE" id="PS51762">
    <property type="entry name" value="GH16_2"/>
    <property type="match status" value="1"/>
</dbReference>
<dbReference type="Pfam" id="PF06955">
    <property type="entry name" value="XET_C"/>
    <property type="match status" value="1"/>
</dbReference>
<dbReference type="PANTHER" id="PTHR31062">
    <property type="entry name" value="XYLOGLUCAN ENDOTRANSGLUCOSYLASE/HYDROLASE PROTEIN 8-RELATED"/>
    <property type="match status" value="1"/>
</dbReference>
<reference evidence="9" key="1">
    <citation type="submission" date="2025-08" db="UniProtKB">
        <authorList>
            <consortium name="RefSeq"/>
        </authorList>
    </citation>
    <scope>IDENTIFICATION</scope>
</reference>
<sequence>MFSIHILSRLFFVASLSSCATVTRSLQHDSPIPPSVPRLTDRFSHLPFDEAFSEFFGGPNVQRVSNGSYINLKLDNSSGSGFKSRSMYYYGFFSAAIKLPADYSAGVVVAFYMSNADVYPHNHDEIDFELLGHEKRKEWVLQTNIYGNGSVGTGREEKFYMWFDPTADFHEYSILWNSHHIVFLVDNIPVREVNRSVAMSRAYPSKPMSVYATIWDGSQWATHGGKKPVNYKFAPFVASLKDFEMEGCAWNQTKIAPPCPNNSQNSGLGLDPVGGQEFEELSDQQKVGMAWARNGFMFYSYCNDQNRFPVIPPECKEGK</sequence>
<keyword evidence="6" id="KW-0052">Apoplast</keyword>
<keyword evidence="3" id="KW-1015">Disulfide bond</keyword>
<dbReference type="Pfam" id="PF00722">
    <property type="entry name" value="Glyco_hydro_16"/>
    <property type="match status" value="1"/>
</dbReference>
<keyword evidence="6" id="KW-0964">Secreted</keyword>
<feature type="active site" description="Nucleophile" evidence="5">
    <location>
        <position position="125"/>
    </location>
</feature>
<dbReference type="AlphaFoldDB" id="A0A6I9QQB2"/>
<dbReference type="FunFam" id="2.60.120.200:FF:000025">
    <property type="entry name" value="Xyloglucan endotransglucosylase/hydrolase"/>
    <property type="match status" value="1"/>
</dbReference>
<evidence type="ECO:0000256" key="5">
    <source>
        <dbReference type="PIRSR" id="PIRSR005604-1"/>
    </source>
</evidence>
<keyword evidence="1 6" id="KW-0808">Transferase</keyword>
<dbReference type="InterPro" id="IPR000757">
    <property type="entry name" value="Beta-glucanase-like"/>
</dbReference>
<evidence type="ECO:0000313" key="9">
    <source>
        <dbReference type="RefSeq" id="XP_010913577.1"/>
    </source>
</evidence>
<evidence type="ECO:0000256" key="6">
    <source>
        <dbReference type="RuleBase" id="RU361120"/>
    </source>
</evidence>
<evidence type="ECO:0000256" key="3">
    <source>
        <dbReference type="ARBA" id="ARBA00023157"/>
    </source>
</evidence>
<dbReference type="Gene3D" id="2.60.120.200">
    <property type="match status" value="1"/>
</dbReference>
<dbReference type="GO" id="GO:0016762">
    <property type="term" value="F:xyloglucan:xyloglucosyl transferase activity"/>
    <property type="evidence" value="ECO:0007669"/>
    <property type="project" value="UniProtKB-EC"/>
</dbReference>
<name>A0A6I9QQB2_ELAGV</name>
<keyword evidence="4 6" id="KW-0326">Glycosidase</keyword>
<comment type="similarity">
    <text evidence="6">Belongs to the glycosyl hydrolase 16 family.</text>
</comment>
<keyword evidence="6" id="KW-0961">Cell wall biogenesis/degradation</keyword>
<feature type="chain" id="PRO_5027143704" description="Xyloglucan endotransglucosylase/hydrolase" evidence="6">
    <location>
        <begin position="26"/>
        <end position="319"/>
    </location>
</feature>
<dbReference type="OrthoDB" id="4781at2759"/>
<dbReference type="InterPro" id="IPR044791">
    <property type="entry name" value="Beta-glucanase/XTH"/>
</dbReference>
<dbReference type="Proteomes" id="UP000504607">
    <property type="component" value="Chromosome 2"/>
</dbReference>
<feature type="domain" description="GH16" evidence="7">
    <location>
        <begin position="25"/>
        <end position="240"/>
    </location>
</feature>
<comment type="subcellular location">
    <subcellularLocation>
        <location evidence="6">Secreted</location>
        <location evidence="6">Cell wall</location>
    </subcellularLocation>
    <subcellularLocation>
        <location evidence="6">Secreted</location>
        <location evidence="6">Extracellular space</location>
        <location evidence="6">Apoplast</location>
    </subcellularLocation>
</comment>
<dbReference type="GO" id="GO:0004553">
    <property type="term" value="F:hydrolase activity, hydrolyzing O-glycosyl compounds"/>
    <property type="evidence" value="ECO:0007669"/>
    <property type="project" value="InterPro"/>
</dbReference>
<dbReference type="GO" id="GO:0010411">
    <property type="term" value="P:xyloglucan metabolic process"/>
    <property type="evidence" value="ECO:0007669"/>
    <property type="project" value="InterPro"/>
</dbReference>
<accession>A0A6I9QQB2</accession>
<keyword evidence="6" id="KW-0732">Signal</keyword>
<comment type="PTM">
    <text evidence="6">Contains at least one intrachain disulfide bond essential for its enzymatic activity.</text>
</comment>
<dbReference type="GeneID" id="105039200"/>
<keyword evidence="6" id="KW-0134">Cell wall</keyword>
<organism evidence="8 9">
    <name type="scientific">Elaeis guineensis var. tenera</name>
    <name type="common">Oil palm</name>
    <dbReference type="NCBI Taxonomy" id="51953"/>
    <lineage>
        <taxon>Eukaryota</taxon>
        <taxon>Viridiplantae</taxon>
        <taxon>Streptophyta</taxon>
        <taxon>Embryophyta</taxon>
        <taxon>Tracheophyta</taxon>
        <taxon>Spermatophyta</taxon>
        <taxon>Magnoliopsida</taxon>
        <taxon>Liliopsida</taxon>
        <taxon>Arecaceae</taxon>
        <taxon>Arecoideae</taxon>
        <taxon>Cocoseae</taxon>
        <taxon>Elaeidinae</taxon>
        <taxon>Elaeis</taxon>
    </lineage>
</organism>
<evidence type="ECO:0000256" key="4">
    <source>
        <dbReference type="ARBA" id="ARBA00023295"/>
    </source>
</evidence>
<dbReference type="InterPro" id="IPR010713">
    <property type="entry name" value="XET_C"/>
</dbReference>